<organism evidence="1 2">
    <name type="scientific">Elysia crispata</name>
    <name type="common">lettuce slug</name>
    <dbReference type="NCBI Taxonomy" id="231223"/>
    <lineage>
        <taxon>Eukaryota</taxon>
        <taxon>Metazoa</taxon>
        <taxon>Spiralia</taxon>
        <taxon>Lophotrochozoa</taxon>
        <taxon>Mollusca</taxon>
        <taxon>Gastropoda</taxon>
        <taxon>Heterobranchia</taxon>
        <taxon>Euthyneura</taxon>
        <taxon>Panpulmonata</taxon>
        <taxon>Sacoglossa</taxon>
        <taxon>Placobranchoidea</taxon>
        <taxon>Plakobranchidae</taxon>
        <taxon>Elysia</taxon>
    </lineage>
</organism>
<accession>A0AAE1AUH9</accession>
<sequence length="122" mass="13484">MLLLSRPKTLCNGDSSILGVKPPSYPRHVTISSMSDQPAYTQYTGSLQLILRSIWLAITSHSDQDRRQRADFPSGALTCGPIYSTRTGYKKLHSSVTFLPWHYFPQVVPRTTSSAAPCSGLI</sequence>
<name>A0AAE1AUH9_9GAST</name>
<evidence type="ECO:0000313" key="1">
    <source>
        <dbReference type="EMBL" id="KAK3794270.1"/>
    </source>
</evidence>
<keyword evidence="2" id="KW-1185">Reference proteome</keyword>
<dbReference type="EMBL" id="JAWDGP010001129">
    <property type="protein sequence ID" value="KAK3794270.1"/>
    <property type="molecule type" value="Genomic_DNA"/>
</dbReference>
<reference evidence="1" key="1">
    <citation type="journal article" date="2023" name="G3 (Bethesda)">
        <title>A reference genome for the long-term kleptoplast-retaining sea slug Elysia crispata morphotype clarki.</title>
        <authorList>
            <person name="Eastman K.E."/>
            <person name="Pendleton A.L."/>
            <person name="Shaikh M.A."/>
            <person name="Suttiyut T."/>
            <person name="Ogas R."/>
            <person name="Tomko P."/>
            <person name="Gavelis G."/>
            <person name="Widhalm J.R."/>
            <person name="Wisecaver J.H."/>
        </authorList>
    </citation>
    <scope>NUCLEOTIDE SEQUENCE</scope>
    <source>
        <strain evidence="1">ECLA1</strain>
    </source>
</reference>
<dbReference type="AlphaFoldDB" id="A0AAE1AUH9"/>
<dbReference type="Proteomes" id="UP001283361">
    <property type="component" value="Unassembled WGS sequence"/>
</dbReference>
<protein>
    <submittedName>
        <fullName evidence="1">Uncharacterized protein</fullName>
    </submittedName>
</protein>
<evidence type="ECO:0000313" key="2">
    <source>
        <dbReference type="Proteomes" id="UP001283361"/>
    </source>
</evidence>
<proteinExistence type="predicted"/>
<gene>
    <name evidence="1" type="ORF">RRG08_060941</name>
</gene>
<comment type="caution">
    <text evidence="1">The sequence shown here is derived from an EMBL/GenBank/DDBJ whole genome shotgun (WGS) entry which is preliminary data.</text>
</comment>